<dbReference type="GO" id="GO:0003677">
    <property type="term" value="F:DNA binding"/>
    <property type="evidence" value="ECO:0007669"/>
    <property type="project" value="InterPro"/>
</dbReference>
<reference evidence="3 4" key="1">
    <citation type="submission" date="2019-04" db="EMBL/GenBank/DDBJ databases">
        <authorList>
            <person name="Hwang J.C."/>
        </authorList>
    </citation>
    <scope>NUCLEOTIDE SEQUENCE [LARGE SCALE GENOMIC DNA]</scope>
    <source>
        <strain evidence="3 4">IMCC35002</strain>
    </source>
</reference>
<evidence type="ECO:0000259" key="2">
    <source>
        <dbReference type="PROSITE" id="PS50943"/>
    </source>
</evidence>
<comment type="caution">
    <text evidence="3">The sequence shown here is derived from an EMBL/GenBank/DDBJ whole genome shotgun (WGS) entry which is preliminary data.</text>
</comment>
<dbReference type="CDD" id="cd00093">
    <property type="entry name" value="HTH_XRE"/>
    <property type="match status" value="1"/>
</dbReference>
<dbReference type="Pfam" id="PF01381">
    <property type="entry name" value="HTH_3"/>
    <property type="match status" value="1"/>
</dbReference>
<feature type="domain" description="HTH cro/C1-type" evidence="2">
    <location>
        <begin position="8"/>
        <end position="64"/>
    </location>
</feature>
<protein>
    <submittedName>
        <fullName evidence="3">ImmA/IrrE family metallo-endopeptidase</fullName>
    </submittedName>
</protein>
<name>A0A4U1BKR6_9GAMM</name>
<dbReference type="PROSITE" id="PS50943">
    <property type="entry name" value="HTH_CROC1"/>
    <property type="match status" value="1"/>
</dbReference>
<dbReference type="EMBL" id="SWCJ01000013">
    <property type="protein sequence ID" value="TKB53095.1"/>
    <property type="molecule type" value="Genomic_DNA"/>
</dbReference>
<dbReference type="Proteomes" id="UP000305675">
    <property type="component" value="Unassembled WGS sequence"/>
</dbReference>
<dbReference type="InterPro" id="IPR052345">
    <property type="entry name" value="Rad_response_metalloprotease"/>
</dbReference>
<evidence type="ECO:0000313" key="4">
    <source>
        <dbReference type="Proteomes" id="UP000305675"/>
    </source>
</evidence>
<dbReference type="Gene3D" id="1.10.10.2910">
    <property type="match status" value="1"/>
</dbReference>
<dbReference type="Gene3D" id="1.10.260.40">
    <property type="entry name" value="lambda repressor-like DNA-binding domains"/>
    <property type="match status" value="1"/>
</dbReference>
<dbReference type="AlphaFoldDB" id="A0A4U1BKR6"/>
<evidence type="ECO:0000313" key="3">
    <source>
        <dbReference type="EMBL" id="TKB53095.1"/>
    </source>
</evidence>
<evidence type="ECO:0000256" key="1">
    <source>
        <dbReference type="ARBA" id="ARBA00007227"/>
    </source>
</evidence>
<proteinExistence type="inferred from homology"/>
<dbReference type="Pfam" id="PF06114">
    <property type="entry name" value="Peptidase_M78"/>
    <property type="match status" value="1"/>
</dbReference>
<comment type="similarity">
    <text evidence="1">Belongs to the short-chain fatty acyl-CoA assimilation regulator (ScfR) family.</text>
</comment>
<dbReference type="SMART" id="SM00530">
    <property type="entry name" value="HTH_XRE"/>
    <property type="match status" value="1"/>
</dbReference>
<accession>A0A4U1BKR6</accession>
<dbReference type="InterPro" id="IPR001387">
    <property type="entry name" value="Cro/C1-type_HTH"/>
</dbReference>
<dbReference type="InterPro" id="IPR010359">
    <property type="entry name" value="IrrE_HExxH"/>
</dbReference>
<dbReference type="SUPFAM" id="SSF47413">
    <property type="entry name" value="lambda repressor-like DNA-binding domains"/>
    <property type="match status" value="1"/>
</dbReference>
<organism evidence="3 4">
    <name type="scientific">Ferrimonas aestuarii</name>
    <dbReference type="NCBI Taxonomy" id="2569539"/>
    <lineage>
        <taxon>Bacteria</taxon>
        <taxon>Pseudomonadati</taxon>
        <taxon>Pseudomonadota</taxon>
        <taxon>Gammaproteobacteria</taxon>
        <taxon>Alteromonadales</taxon>
        <taxon>Ferrimonadaceae</taxon>
        <taxon>Ferrimonas</taxon>
    </lineage>
</organism>
<dbReference type="PANTHER" id="PTHR43236">
    <property type="entry name" value="ANTITOXIN HIGA1"/>
    <property type="match status" value="1"/>
</dbReference>
<gene>
    <name evidence="3" type="ORF">FCL42_15500</name>
</gene>
<dbReference type="PANTHER" id="PTHR43236:SF1">
    <property type="entry name" value="BLL7220 PROTEIN"/>
    <property type="match status" value="1"/>
</dbReference>
<sequence>MIFNPSRLKLARQRRQYTIKALSEKVGLTSRMVSEYEKERCSSIPPEKTVSAFAQALNYPESFFFEGELTDQIEQKSVSFRSAKSMKASNMHAAIGAGIIGELLNSYFESKFQLVQPKLPELVGEDPELAASMLRSELALGEKSISNMVHILESLGVRVYSLDENTQAVDAFSFWKNDIPFVFLNTKKSGERSRFDAAHELAHLILHKNDEVQGRDKEREADAFAAHFLMPKNTVLSRTNRFLTVSDVIKLKKNWKVSAMALIVHMKNVGAITEWHYKNLIIEASKLGLRTNEIDGIERERSKLISKMLLILKKHGVGISDIARNLSLPYDEVSSMLFDFEVVHRNENPTRSNKKPSLRLVK</sequence>
<dbReference type="InterPro" id="IPR010982">
    <property type="entry name" value="Lambda_DNA-bd_dom_sf"/>
</dbReference>
<dbReference type="OrthoDB" id="9794834at2"/>
<keyword evidence="4" id="KW-1185">Reference proteome</keyword>